<keyword evidence="2" id="KW-0813">Transport</keyword>
<dbReference type="GO" id="GO:0030007">
    <property type="term" value="P:intracellular potassium ion homeostasis"/>
    <property type="evidence" value="ECO:0007669"/>
    <property type="project" value="TreeGrafter"/>
</dbReference>
<dbReference type="Proteomes" id="UP001217918">
    <property type="component" value="Unassembled WGS sequence"/>
</dbReference>
<dbReference type="AlphaFoldDB" id="A0AAD9HWW0"/>
<feature type="transmembrane region" description="Helical" evidence="7">
    <location>
        <begin position="276"/>
        <end position="295"/>
    </location>
</feature>
<evidence type="ECO:0000256" key="7">
    <source>
        <dbReference type="SAM" id="Phobius"/>
    </source>
</evidence>
<name>A0AAD9HWW0_9PEZI</name>
<sequence>MEGIGSVGQWLVQQLKSIKPSFISKKPHFDFITVHYFYIVGITFLGSVIVYGSGHGNIAYIDALFFATGSNTQAGLNTVDVSAMNTFQQVMLIVMALMSNPISLNSLVVWLRLYWFNKRFQRVVREARQRRGTISKSKTQARNDAEAMERGVNGRNITVMHGVDLIFFVILDLGTGPINALPGGVKMLDGFFQAISTRTAGFSCVNLATLHPAVQVSYMIMMYISVFPIAISVRRTNVYEEKSLGIYSSQNEDDERNNTDVSYVGTHLRRQLSFDLWYIFVGFFILSISEGGKLVTGDLTMFGVLFEIVSAYGTVGMSLGYTGTNTVQWPNASLSGQFSVVGKLVIIAMMIRGRHRGLPYGLDRAILLPSESLHAAETQDASAAANLMRRNSQHSVATTNGLGPGLVRGKQLTIERRNSNIFTGLLHPA</sequence>
<evidence type="ECO:0000256" key="6">
    <source>
        <dbReference type="ARBA" id="ARBA00023136"/>
    </source>
</evidence>
<comment type="caution">
    <text evidence="8">The sequence shown here is derived from an EMBL/GenBank/DDBJ whole genome shotgun (WGS) entry which is preliminary data.</text>
</comment>
<dbReference type="PANTHER" id="PTHR31064">
    <property type="entry name" value="POTASSIUM TRANSPORT PROTEIN DDB_G0292412-RELATED"/>
    <property type="match status" value="1"/>
</dbReference>
<dbReference type="GO" id="GO:0005886">
    <property type="term" value="C:plasma membrane"/>
    <property type="evidence" value="ECO:0007669"/>
    <property type="project" value="TreeGrafter"/>
</dbReference>
<keyword evidence="4 7" id="KW-1133">Transmembrane helix</keyword>
<dbReference type="GO" id="GO:0140107">
    <property type="term" value="F:high-affinity potassium ion transmembrane transporter activity"/>
    <property type="evidence" value="ECO:0007669"/>
    <property type="project" value="TreeGrafter"/>
</dbReference>
<dbReference type="InterPro" id="IPR051143">
    <property type="entry name" value="TrkH_K-transport"/>
</dbReference>
<keyword evidence="5" id="KW-0406">Ion transport</keyword>
<dbReference type="GO" id="GO:1990573">
    <property type="term" value="P:potassium ion import across plasma membrane"/>
    <property type="evidence" value="ECO:0007669"/>
    <property type="project" value="TreeGrafter"/>
</dbReference>
<keyword evidence="9" id="KW-1185">Reference proteome</keyword>
<feature type="transmembrane region" description="Helical" evidence="7">
    <location>
        <begin position="90"/>
        <end position="115"/>
    </location>
</feature>
<evidence type="ECO:0008006" key="10">
    <source>
        <dbReference type="Google" id="ProtNLM"/>
    </source>
</evidence>
<evidence type="ECO:0000256" key="2">
    <source>
        <dbReference type="ARBA" id="ARBA00022448"/>
    </source>
</evidence>
<evidence type="ECO:0000313" key="8">
    <source>
        <dbReference type="EMBL" id="KAK2066891.1"/>
    </source>
</evidence>
<evidence type="ECO:0000256" key="1">
    <source>
        <dbReference type="ARBA" id="ARBA00004141"/>
    </source>
</evidence>
<organism evidence="8 9">
    <name type="scientific">Phyllachora maydis</name>
    <dbReference type="NCBI Taxonomy" id="1825666"/>
    <lineage>
        <taxon>Eukaryota</taxon>
        <taxon>Fungi</taxon>
        <taxon>Dikarya</taxon>
        <taxon>Ascomycota</taxon>
        <taxon>Pezizomycotina</taxon>
        <taxon>Sordariomycetes</taxon>
        <taxon>Sordariomycetidae</taxon>
        <taxon>Phyllachorales</taxon>
        <taxon>Phyllachoraceae</taxon>
        <taxon>Phyllachora</taxon>
    </lineage>
</organism>
<feature type="transmembrane region" description="Helical" evidence="7">
    <location>
        <begin position="29"/>
        <end position="51"/>
    </location>
</feature>
<accession>A0AAD9HWW0</accession>
<feature type="transmembrane region" description="Helical" evidence="7">
    <location>
        <begin position="216"/>
        <end position="233"/>
    </location>
</feature>
<evidence type="ECO:0000256" key="3">
    <source>
        <dbReference type="ARBA" id="ARBA00022692"/>
    </source>
</evidence>
<dbReference type="Pfam" id="PF02386">
    <property type="entry name" value="TrkH"/>
    <property type="match status" value="1"/>
</dbReference>
<proteinExistence type="predicted"/>
<evidence type="ECO:0000256" key="5">
    <source>
        <dbReference type="ARBA" id="ARBA00023065"/>
    </source>
</evidence>
<comment type="subcellular location">
    <subcellularLocation>
        <location evidence="1">Membrane</location>
        <topology evidence="1">Multi-pass membrane protein</topology>
    </subcellularLocation>
</comment>
<keyword evidence="6 7" id="KW-0472">Membrane</keyword>
<feature type="transmembrane region" description="Helical" evidence="7">
    <location>
        <begin position="302"/>
        <end position="322"/>
    </location>
</feature>
<dbReference type="EMBL" id="JAQQPM010000001">
    <property type="protein sequence ID" value="KAK2066891.1"/>
    <property type="molecule type" value="Genomic_DNA"/>
</dbReference>
<evidence type="ECO:0000313" key="9">
    <source>
        <dbReference type="Proteomes" id="UP001217918"/>
    </source>
</evidence>
<evidence type="ECO:0000256" key="4">
    <source>
        <dbReference type="ARBA" id="ARBA00022989"/>
    </source>
</evidence>
<dbReference type="InterPro" id="IPR003445">
    <property type="entry name" value="Cat_transpt"/>
</dbReference>
<keyword evidence="3 7" id="KW-0812">Transmembrane</keyword>
<dbReference type="PANTHER" id="PTHR31064:SF30">
    <property type="entry name" value="HIGH-AFFINITY POTASSIUM TRANSPORT PROTEIN-RELATED"/>
    <property type="match status" value="1"/>
</dbReference>
<gene>
    <name evidence="8" type="ORF">P8C59_000671</name>
</gene>
<reference evidence="8" key="1">
    <citation type="journal article" date="2023" name="Mol. Plant Microbe Interact.">
        <title>Elucidating the Obligate Nature and Biological Capacity of an Invasive Fungal Corn Pathogen.</title>
        <authorList>
            <person name="MacCready J.S."/>
            <person name="Roggenkamp E.M."/>
            <person name="Gdanetz K."/>
            <person name="Chilvers M.I."/>
        </authorList>
    </citation>
    <scope>NUCLEOTIDE SEQUENCE</scope>
    <source>
        <strain evidence="8">PM02</strain>
    </source>
</reference>
<protein>
    <recommendedName>
        <fullName evidence="10">Potassium transport protein</fullName>
    </recommendedName>
</protein>